<dbReference type="InterPro" id="IPR038757">
    <property type="entry name" value="BRAP"/>
</dbReference>
<dbReference type="OMA" id="ETLWENC"/>
<dbReference type="OrthoDB" id="10059103at2759"/>
<feature type="compositionally biased region" description="Basic and acidic residues" evidence="1">
    <location>
        <begin position="12"/>
        <end position="28"/>
    </location>
</feature>
<keyword evidence="2" id="KW-0472">Membrane</keyword>
<reference evidence="3" key="1">
    <citation type="submission" date="2015-07" db="EMBL/GenBank/DDBJ databases">
        <title>MeaNS - Measles Nucleotide Surveillance Program.</title>
        <authorList>
            <person name="Tran T."/>
            <person name="Druce J."/>
        </authorList>
    </citation>
    <scope>NUCLEOTIDE SEQUENCE</scope>
    <source>
        <strain evidence="3">UCB-OBI-ISO-001</strain>
        <tissue evidence="3">Gonad</tissue>
    </source>
</reference>
<sequence>MSTKRGNKSNAKHAEKADKKRECSPTAEEKSLSIEEKLALVEKEFCVLRDFCLKSGYSPLQIEEATTPFLNSIKKAKRKKWARFIVQFFMFVIFAYGLFSYDPVYRVLLAYGRQTSIKLLPVWDWTRMFYKECLLNNPYYNGIDLKEEDCGICENFEPIAHMTNISAEEVVEKYIYSEKPLIVSDGIEEGSLFQNLSIQLLDELYHNHPILVDYEPCSFRSNFKKQYLYPHTILKKAVSGELTGYYAHWENCFKPAAKVFREYYKRPYFLSPVVQMDDTNWIYISSGFKSTTFRPIDIKSTLIILIQAKGQINFQLRPKNPCSNLCPVLNGILDEGEILLFVPFIWSMEYLPSDEEENLSVGIGANFDRF</sequence>
<keyword evidence="2" id="KW-1133">Transmembrane helix</keyword>
<dbReference type="KEGG" id="obi:106868729"/>
<dbReference type="PANTHER" id="PTHR35259:SF2">
    <property type="match status" value="1"/>
</dbReference>
<evidence type="ECO:0000256" key="2">
    <source>
        <dbReference type="SAM" id="Phobius"/>
    </source>
</evidence>
<dbReference type="STRING" id="37653.A0A0L8HT79"/>
<dbReference type="EMBL" id="KQ417343">
    <property type="protein sequence ID" value="KOF92404.1"/>
    <property type="molecule type" value="Genomic_DNA"/>
</dbReference>
<accession>A0A0L8HT79</accession>
<evidence type="ECO:0008006" key="4">
    <source>
        <dbReference type="Google" id="ProtNLM"/>
    </source>
</evidence>
<feature type="compositionally biased region" description="Basic residues" evidence="1">
    <location>
        <begin position="1"/>
        <end position="11"/>
    </location>
</feature>
<gene>
    <name evidence="3" type="ORF">OCBIM_22006681mg</name>
</gene>
<feature type="transmembrane region" description="Helical" evidence="2">
    <location>
        <begin position="81"/>
        <end position="99"/>
    </location>
</feature>
<keyword evidence="2" id="KW-0812">Transmembrane</keyword>
<name>A0A0L8HT79_OCTBM</name>
<organism evidence="3">
    <name type="scientific">Octopus bimaculoides</name>
    <name type="common">California two-spotted octopus</name>
    <dbReference type="NCBI Taxonomy" id="37653"/>
    <lineage>
        <taxon>Eukaryota</taxon>
        <taxon>Metazoa</taxon>
        <taxon>Spiralia</taxon>
        <taxon>Lophotrochozoa</taxon>
        <taxon>Mollusca</taxon>
        <taxon>Cephalopoda</taxon>
        <taxon>Coleoidea</taxon>
        <taxon>Octopodiformes</taxon>
        <taxon>Octopoda</taxon>
        <taxon>Incirrata</taxon>
        <taxon>Octopodidae</taxon>
        <taxon>Octopus</taxon>
    </lineage>
</organism>
<dbReference type="AlphaFoldDB" id="A0A0L8HT79"/>
<dbReference type="PANTHER" id="PTHR35259">
    <property type="entry name" value="BOMBESIN RECEPTOR-ACTIVATED PROTEIN C6ORF89"/>
    <property type="match status" value="1"/>
</dbReference>
<feature type="region of interest" description="Disordered" evidence="1">
    <location>
        <begin position="1"/>
        <end position="28"/>
    </location>
</feature>
<proteinExistence type="predicted"/>
<dbReference type="Gene3D" id="2.60.120.650">
    <property type="entry name" value="Cupin"/>
    <property type="match status" value="1"/>
</dbReference>
<protein>
    <recommendedName>
        <fullName evidence="4">Cupin-like domain-containing protein</fullName>
    </recommendedName>
</protein>
<evidence type="ECO:0000256" key="1">
    <source>
        <dbReference type="SAM" id="MobiDB-lite"/>
    </source>
</evidence>
<evidence type="ECO:0000313" key="3">
    <source>
        <dbReference type="EMBL" id="KOF92404.1"/>
    </source>
</evidence>